<evidence type="ECO:0000313" key="1">
    <source>
        <dbReference type="EnsemblPlants" id="Pp3c9_7250V3.2"/>
    </source>
</evidence>
<reference evidence="1 2" key="1">
    <citation type="journal article" date="2008" name="Science">
        <title>The Physcomitrella genome reveals evolutionary insights into the conquest of land by plants.</title>
        <authorList>
            <person name="Rensing S."/>
            <person name="Lang D."/>
            <person name="Zimmer A."/>
            <person name="Terry A."/>
            <person name="Salamov A."/>
            <person name="Shapiro H."/>
            <person name="Nishiyama T."/>
            <person name="Perroud P.-F."/>
            <person name="Lindquist E."/>
            <person name="Kamisugi Y."/>
            <person name="Tanahashi T."/>
            <person name="Sakakibara K."/>
            <person name="Fujita T."/>
            <person name="Oishi K."/>
            <person name="Shin-I T."/>
            <person name="Kuroki Y."/>
            <person name="Toyoda A."/>
            <person name="Suzuki Y."/>
            <person name="Hashimoto A."/>
            <person name="Yamaguchi K."/>
            <person name="Sugano A."/>
            <person name="Kohara Y."/>
            <person name="Fujiyama A."/>
            <person name="Anterola A."/>
            <person name="Aoki S."/>
            <person name="Ashton N."/>
            <person name="Barbazuk W.B."/>
            <person name="Barker E."/>
            <person name="Bennetzen J."/>
            <person name="Bezanilla M."/>
            <person name="Blankenship R."/>
            <person name="Cho S.H."/>
            <person name="Dutcher S."/>
            <person name="Estelle M."/>
            <person name="Fawcett J.A."/>
            <person name="Gundlach H."/>
            <person name="Hanada K."/>
            <person name="Heyl A."/>
            <person name="Hicks K.A."/>
            <person name="Hugh J."/>
            <person name="Lohr M."/>
            <person name="Mayer K."/>
            <person name="Melkozernov A."/>
            <person name="Murata T."/>
            <person name="Nelson D."/>
            <person name="Pils B."/>
            <person name="Prigge M."/>
            <person name="Reiss B."/>
            <person name="Renner T."/>
            <person name="Rombauts S."/>
            <person name="Rushton P."/>
            <person name="Sanderfoot A."/>
            <person name="Schween G."/>
            <person name="Shiu S.-H."/>
            <person name="Stueber K."/>
            <person name="Theodoulou F.L."/>
            <person name="Tu H."/>
            <person name="Van de Peer Y."/>
            <person name="Verrier P.J."/>
            <person name="Waters E."/>
            <person name="Wood A."/>
            <person name="Yang L."/>
            <person name="Cove D."/>
            <person name="Cuming A."/>
            <person name="Hasebe M."/>
            <person name="Lucas S."/>
            <person name="Mishler D.B."/>
            <person name="Reski R."/>
            <person name="Grigoriev I."/>
            <person name="Quatrano R.S."/>
            <person name="Boore J.L."/>
        </authorList>
    </citation>
    <scope>NUCLEOTIDE SEQUENCE [LARGE SCALE GENOMIC DNA]</scope>
    <source>
        <strain evidence="1 2">cv. Gransden 2004</strain>
    </source>
</reference>
<dbReference type="RefSeq" id="XP_073392219.1">
    <property type="nucleotide sequence ID" value="XM_073536118.1"/>
</dbReference>
<dbReference type="Proteomes" id="UP000006727">
    <property type="component" value="Chromosome 9"/>
</dbReference>
<dbReference type="EnsemblPlants" id="Pp3c9_7250V3.2">
    <property type="protein sequence ID" value="Pp3c9_7250V3.2"/>
    <property type="gene ID" value="Pp3c9_7250"/>
</dbReference>
<dbReference type="RefSeq" id="XP_073392220.1">
    <property type="nucleotide sequence ID" value="XM_073536119.1"/>
</dbReference>
<dbReference type="RefSeq" id="XP_073392222.1">
    <property type="nucleotide sequence ID" value="XM_073536121.1"/>
</dbReference>
<dbReference type="RefSeq" id="XP_073392224.1">
    <property type="nucleotide sequence ID" value="XM_073536123.1"/>
</dbReference>
<dbReference type="RefSeq" id="XP_073392223.1">
    <property type="nucleotide sequence ID" value="XM_073536122.1"/>
</dbReference>
<sequence length="133" mass="14927">MEHGADANVVALNVANNPEIRPIEDALDEPLVQLHLFPLIPGYVDDVIYPENRPIRNQDQVDPINLEDFQRNLFELFNVREGRVDGTAQTVEVAEVIEESDDDNEYDLPAQRVSSNRLNALHQPGSSSISPQI</sequence>
<evidence type="ECO:0000313" key="2">
    <source>
        <dbReference type="Proteomes" id="UP000006727"/>
    </source>
</evidence>
<keyword evidence="2" id="KW-1185">Reference proteome</keyword>
<reference evidence="1 2" key="2">
    <citation type="journal article" date="2018" name="Plant J.">
        <title>The Physcomitrella patens chromosome-scale assembly reveals moss genome structure and evolution.</title>
        <authorList>
            <person name="Lang D."/>
            <person name="Ullrich K.K."/>
            <person name="Murat F."/>
            <person name="Fuchs J."/>
            <person name="Jenkins J."/>
            <person name="Haas F.B."/>
            <person name="Piednoel M."/>
            <person name="Gundlach H."/>
            <person name="Van Bel M."/>
            <person name="Meyberg R."/>
            <person name="Vives C."/>
            <person name="Morata J."/>
            <person name="Symeonidi A."/>
            <person name="Hiss M."/>
            <person name="Muchero W."/>
            <person name="Kamisugi Y."/>
            <person name="Saleh O."/>
            <person name="Blanc G."/>
            <person name="Decker E.L."/>
            <person name="van Gessel N."/>
            <person name="Grimwood J."/>
            <person name="Hayes R.D."/>
            <person name="Graham S.W."/>
            <person name="Gunter L.E."/>
            <person name="McDaniel S.F."/>
            <person name="Hoernstein S.N.W."/>
            <person name="Larsson A."/>
            <person name="Li F.W."/>
            <person name="Perroud P.F."/>
            <person name="Phillips J."/>
            <person name="Ranjan P."/>
            <person name="Rokshar D.S."/>
            <person name="Rothfels C.J."/>
            <person name="Schneider L."/>
            <person name="Shu S."/>
            <person name="Stevenson D.W."/>
            <person name="Thummler F."/>
            <person name="Tillich M."/>
            <person name="Villarreal Aguilar J.C."/>
            <person name="Widiez T."/>
            <person name="Wong G.K."/>
            <person name="Wymore A."/>
            <person name="Zhang Y."/>
            <person name="Zimmer A.D."/>
            <person name="Quatrano R.S."/>
            <person name="Mayer K.F.X."/>
            <person name="Goodstein D."/>
            <person name="Casacuberta J.M."/>
            <person name="Vandepoele K."/>
            <person name="Reski R."/>
            <person name="Cuming A.C."/>
            <person name="Tuskan G.A."/>
            <person name="Maumus F."/>
            <person name="Salse J."/>
            <person name="Schmutz J."/>
            <person name="Rensing S.A."/>
        </authorList>
    </citation>
    <scope>NUCLEOTIDE SEQUENCE [LARGE SCALE GENOMIC DNA]</scope>
    <source>
        <strain evidence="1 2">cv. Gransden 2004</strain>
    </source>
</reference>
<accession>A9TFI8</accession>
<dbReference type="InParanoid" id="A9TFI8"/>
<dbReference type="EMBL" id="ABEU02000009">
    <property type="status" value="NOT_ANNOTATED_CDS"/>
    <property type="molecule type" value="Genomic_DNA"/>
</dbReference>
<dbReference type="Gramene" id="Pp3c9_7250V3.2">
    <property type="protein sequence ID" value="Pp3c9_7250V3.2"/>
    <property type="gene ID" value="Pp3c9_7250"/>
</dbReference>
<protein>
    <submittedName>
        <fullName evidence="1">Uncharacterized protein</fullName>
    </submittedName>
</protein>
<proteinExistence type="predicted"/>
<dbReference type="RefSeq" id="XP_024383892.1">
    <property type="nucleotide sequence ID" value="XM_024528124.2"/>
</dbReference>
<gene>
    <name evidence="1" type="primary">LOC112286338</name>
</gene>
<dbReference type="RefSeq" id="XP_073392218.1">
    <property type="nucleotide sequence ID" value="XM_073536117.1"/>
</dbReference>
<dbReference type="HOGENOM" id="CLU_1910210_0_0_1"/>
<dbReference type="GeneID" id="112286338"/>
<organism evidence="1 2">
    <name type="scientific">Physcomitrium patens</name>
    <name type="common">Spreading-leaved earth moss</name>
    <name type="synonym">Physcomitrella patens</name>
    <dbReference type="NCBI Taxonomy" id="3218"/>
    <lineage>
        <taxon>Eukaryota</taxon>
        <taxon>Viridiplantae</taxon>
        <taxon>Streptophyta</taxon>
        <taxon>Embryophyta</taxon>
        <taxon>Bryophyta</taxon>
        <taxon>Bryophytina</taxon>
        <taxon>Bryopsida</taxon>
        <taxon>Funariidae</taxon>
        <taxon>Funariales</taxon>
        <taxon>Funariaceae</taxon>
        <taxon>Physcomitrium</taxon>
    </lineage>
</organism>
<reference evidence="1" key="3">
    <citation type="submission" date="2020-12" db="UniProtKB">
        <authorList>
            <consortium name="EnsemblPlants"/>
        </authorList>
    </citation>
    <scope>IDENTIFICATION</scope>
</reference>
<dbReference type="RefSeq" id="XP_073392221.1">
    <property type="nucleotide sequence ID" value="XM_073536120.1"/>
</dbReference>
<name>A9TFI8_PHYPA</name>
<dbReference type="AlphaFoldDB" id="A9TFI8"/>
<dbReference type="RefSeq" id="XP_024383891.1">
    <property type="nucleotide sequence ID" value="XM_024528123.2"/>
</dbReference>